<evidence type="ECO:0000259" key="1">
    <source>
        <dbReference type="PROSITE" id="PS50097"/>
    </source>
</evidence>
<proteinExistence type="predicted"/>
<dbReference type="PANTHER" id="PTHR47843:SF5">
    <property type="entry name" value="BTB_POZ DOMAIN PROTEIN"/>
    <property type="match status" value="1"/>
</dbReference>
<dbReference type="EMBL" id="ML735217">
    <property type="protein sequence ID" value="KAE8395890.1"/>
    <property type="molecule type" value="Genomic_DNA"/>
</dbReference>
<dbReference type="OrthoDB" id="6359816at2759"/>
<feature type="domain" description="BTB" evidence="1">
    <location>
        <begin position="22"/>
        <end position="80"/>
    </location>
</feature>
<dbReference type="CDD" id="cd18186">
    <property type="entry name" value="BTB_POZ_ZBTB_KLHL-like"/>
    <property type="match status" value="1"/>
</dbReference>
<dbReference type="SUPFAM" id="SSF54695">
    <property type="entry name" value="POZ domain"/>
    <property type="match status" value="1"/>
</dbReference>
<sequence length="244" mass="27910">MVTGTSFFDSLISKIRDNGVYSDLKINCGSSRFDVHRVIVCLQSAFFTKAIEGGFQEAKSNEITLHDNPTIVKKMIDYLYRQDYNDTCELAIEEQAQRPPEPMDAAADEYEISATTAPSEEKDCPSVPLQDAKETKVSVNAKMHVLADKYAVERLKDHSKEKLKANLTREWNDTDFLWLIEYTYGPHSPPNSELRDVIVTFAVQHLSTLDKLPQFHQVHKEFSEFGSDLLTRTIERVVQLEKYI</sequence>
<dbReference type="InterPro" id="IPR000210">
    <property type="entry name" value="BTB/POZ_dom"/>
</dbReference>
<organism evidence="2">
    <name type="scientific">Petromyces alliaceus</name>
    <name type="common">Aspergillus alliaceus</name>
    <dbReference type="NCBI Taxonomy" id="209559"/>
    <lineage>
        <taxon>Eukaryota</taxon>
        <taxon>Fungi</taxon>
        <taxon>Dikarya</taxon>
        <taxon>Ascomycota</taxon>
        <taxon>Pezizomycotina</taxon>
        <taxon>Eurotiomycetes</taxon>
        <taxon>Eurotiomycetidae</taxon>
        <taxon>Eurotiales</taxon>
        <taxon>Aspergillaceae</taxon>
        <taxon>Aspergillus</taxon>
        <taxon>Aspergillus subgen. Circumdati</taxon>
    </lineage>
</organism>
<accession>A0A5N7CNP5</accession>
<dbReference type="InterPro" id="IPR011333">
    <property type="entry name" value="SKP1/BTB/POZ_sf"/>
</dbReference>
<name>A0A5N7CNP5_PETAA</name>
<reference evidence="2" key="1">
    <citation type="submission" date="2019-04" db="EMBL/GenBank/DDBJ databases">
        <title>Friends and foes A comparative genomics studyof 23 Aspergillus species from section Flavi.</title>
        <authorList>
            <consortium name="DOE Joint Genome Institute"/>
            <person name="Kjaerbolling I."/>
            <person name="Vesth T."/>
            <person name="Frisvad J.C."/>
            <person name="Nybo J.L."/>
            <person name="Theobald S."/>
            <person name="Kildgaard S."/>
            <person name="Isbrandt T."/>
            <person name="Kuo A."/>
            <person name="Sato A."/>
            <person name="Lyhne E.K."/>
            <person name="Kogle M.E."/>
            <person name="Wiebenga A."/>
            <person name="Kun R.S."/>
            <person name="Lubbers R.J."/>
            <person name="Makela M.R."/>
            <person name="Barry K."/>
            <person name="Chovatia M."/>
            <person name="Clum A."/>
            <person name="Daum C."/>
            <person name="Haridas S."/>
            <person name="He G."/>
            <person name="LaButti K."/>
            <person name="Lipzen A."/>
            <person name="Mondo S."/>
            <person name="Riley R."/>
            <person name="Salamov A."/>
            <person name="Simmons B.A."/>
            <person name="Magnuson J.K."/>
            <person name="Henrissat B."/>
            <person name="Mortensen U.H."/>
            <person name="Larsen T.O."/>
            <person name="Devries R.P."/>
            <person name="Grigoriev I.V."/>
            <person name="Machida M."/>
            <person name="Baker S.E."/>
            <person name="Andersen M.R."/>
        </authorList>
    </citation>
    <scope>NUCLEOTIDE SEQUENCE [LARGE SCALE GENOMIC DNA]</scope>
    <source>
        <strain evidence="2">IBT 14317</strain>
    </source>
</reference>
<dbReference type="Pfam" id="PF00651">
    <property type="entry name" value="BTB"/>
    <property type="match status" value="1"/>
</dbReference>
<dbReference type="PANTHER" id="PTHR47843">
    <property type="entry name" value="BTB DOMAIN-CONTAINING PROTEIN-RELATED"/>
    <property type="match status" value="1"/>
</dbReference>
<dbReference type="SMART" id="SM00225">
    <property type="entry name" value="BTB"/>
    <property type="match status" value="1"/>
</dbReference>
<protein>
    <recommendedName>
        <fullName evidence="1">BTB domain-containing protein</fullName>
    </recommendedName>
</protein>
<dbReference type="PROSITE" id="PS50097">
    <property type="entry name" value="BTB"/>
    <property type="match status" value="1"/>
</dbReference>
<evidence type="ECO:0000313" key="2">
    <source>
        <dbReference type="EMBL" id="KAE8395890.1"/>
    </source>
</evidence>
<gene>
    <name evidence="2" type="ORF">BDV23DRAFT_193660</name>
</gene>
<dbReference type="Proteomes" id="UP000326877">
    <property type="component" value="Unassembled WGS sequence"/>
</dbReference>
<dbReference type="AlphaFoldDB" id="A0A5N7CNP5"/>
<dbReference type="Gene3D" id="3.30.710.10">
    <property type="entry name" value="Potassium Channel Kv1.1, Chain A"/>
    <property type="match status" value="1"/>
</dbReference>